<name>A0ABU2BIX5_9MICC</name>
<accession>A0ABU2BIX5</accession>
<evidence type="ECO:0000313" key="6">
    <source>
        <dbReference type="Proteomes" id="UP001183817"/>
    </source>
</evidence>
<evidence type="ECO:0000256" key="3">
    <source>
        <dbReference type="ARBA" id="ARBA00023163"/>
    </source>
</evidence>
<dbReference type="EMBL" id="JAVDYI010000001">
    <property type="protein sequence ID" value="MDR7358560.1"/>
    <property type="molecule type" value="Genomic_DNA"/>
</dbReference>
<keyword evidence="1" id="KW-0805">Transcription regulation</keyword>
<dbReference type="InterPro" id="IPR051081">
    <property type="entry name" value="HTH_MetalResp_TranReg"/>
</dbReference>
<dbReference type="Pfam" id="PF12840">
    <property type="entry name" value="HTH_20"/>
    <property type="match status" value="1"/>
</dbReference>
<dbReference type="SMART" id="SM00418">
    <property type="entry name" value="HTH_ARSR"/>
    <property type="match status" value="1"/>
</dbReference>
<protein>
    <submittedName>
        <fullName evidence="5">DNA-binding transcriptional ArsR family regulator</fullName>
    </submittedName>
</protein>
<evidence type="ECO:0000256" key="1">
    <source>
        <dbReference type="ARBA" id="ARBA00023015"/>
    </source>
</evidence>
<dbReference type="Gene3D" id="1.10.10.10">
    <property type="entry name" value="Winged helix-like DNA-binding domain superfamily/Winged helix DNA-binding domain"/>
    <property type="match status" value="1"/>
</dbReference>
<sequence>MQLDTVLSALSDPVRRQIVGQLANASIDQACSAFQLPISKSTSTYHFRVLREAGLIKQRYSGTTILNTLRAADIEVRFPGLLRAVLQAARSETAVATSEVQ</sequence>
<dbReference type="InterPro" id="IPR036390">
    <property type="entry name" value="WH_DNA-bd_sf"/>
</dbReference>
<evidence type="ECO:0000259" key="4">
    <source>
        <dbReference type="PROSITE" id="PS50987"/>
    </source>
</evidence>
<keyword evidence="3" id="KW-0804">Transcription</keyword>
<evidence type="ECO:0000256" key="2">
    <source>
        <dbReference type="ARBA" id="ARBA00023125"/>
    </source>
</evidence>
<dbReference type="SUPFAM" id="SSF46785">
    <property type="entry name" value="Winged helix' DNA-binding domain"/>
    <property type="match status" value="1"/>
</dbReference>
<dbReference type="InterPro" id="IPR011991">
    <property type="entry name" value="ArsR-like_HTH"/>
</dbReference>
<dbReference type="InterPro" id="IPR036388">
    <property type="entry name" value="WH-like_DNA-bd_sf"/>
</dbReference>
<dbReference type="CDD" id="cd00090">
    <property type="entry name" value="HTH_ARSR"/>
    <property type="match status" value="1"/>
</dbReference>
<dbReference type="GO" id="GO:0003677">
    <property type="term" value="F:DNA binding"/>
    <property type="evidence" value="ECO:0007669"/>
    <property type="project" value="UniProtKB-KW"/>
</dbReference>
<organism evidence="5 6">
    <name type="scientific">Paeniglutamicibacter sulfureus</name>
    <dbReference type="NCBI Taxonomy" id="43666"/>
    <lineage>
        <taxon>Bacteria</taxon>
        <taxon>Bacillati</taxon>
        <taxon>Actinomycetota</taxon>
        <taxon>Actinomycetes</taxon>
        <taxon>Micrococcales</taxon>
        <taxon>Micrococcaceae</taxon>
        <taxon>Paeniglutamicibacter</taxon>
    </lineage>
</organism>
<dbReference type="PRINTS" id="PR00778">
    <property type="entry name" value="HTHARSR"/>
</dbReference>
<dbReference type="Proteomes" id="UP001183817">
    <property type="component" value="Unassembled WGS sequence"/>
</dbReference>
<keyword evidence="6" id="KW-1185">Reference proteome</keyword>
<keyword evidence="2 5" id="KW-0238">DNA-binding</keyword>
<dbReference type="PANTHER" id="PTHR33154">
    <property type="entry name" value="TRANSCRIPTIONAL REGULATOR, ARSR FAMILY"/>
    <property type="match status" value="1"/>
</dbReference>
<comment type="caution">
    <text evidence="5">The sequence shown here is derived from an EMBL/GenBank/DDBJ whole genome shotgun (WGS) entry which is preliminary data.</text>
</comment>
<reference evidence="5 6" key="1">
    <citation type="submission" date="2023-07" db="EMBL/GenBank/DDBJ databases">
        <title>Sequencing the genomes of 1000 actinobacteria strains.</title>
        <authorList>
            <person name="Klenk H.-P."/>
        </authorList>
    </citation>
    <scope>NUCLEOTIDE SEQUENCE [LARGE SCALE GENOMIC DNA]</scope>
    <source>
        <strain evidence="5 6">DSM 20167</strain>
    </source>
</reference>
<gene>
    <name evidence="5" type="ORF">J2S64_002251</name>
</gene>
<dbReference type="PANTHER" id="PTHR33154:SF12">
    <property type="entry name" value="TRANSCRIPTIONAL REGULATORY PROTEIN"/>
    <property type="match status" value="1"/>
</dbReference>
<feature type="domain" description="HTH arsR-type" evidence="4">
    <location>
        <begin position="1"/>
        <end position="89"/>
    </location>
</feature>
<dbReference type="InterPro" id="IPR001845">
    <property type="entry name" value="HTH_ArsR_DNA-bd_dom"/>
</dbReference>
<dbReference type="PROSITE" id="PS50987">
    <property type="entry name" value="HTH_ARSR_2"/>
    <property type="match status" value="1"/>
</dbReference>
<dbReference type="RefSeq" id="WP_302263687.1">
    <property type="nucleotide sequence ID" value="NZ_BAAAWO010000001.1"/>
</dbReference>
<evidence type="ECO:0000313" key="5">
    <source>
        <dbReference type="EMBL" id="MDR7358560.1"/>
    </source>
</evidence>
<proteinExistence type="predicted"/>